<dbReference type="GO" id="GO:0016787">
    <property type="term" value="F:hydrolase activity"/>
    <property type="evidence" value="ECO:0007669"/>
    <property type="project" value="UniProtKB-KW"/>
</dbReference>
<accession>A0ABT7VM32</accession>
<dbReference type="SUPFAM" id="SSF52317">
    <property type="entry name" value="Class I glutamine amidotransferase-like"/>
    <property type="match status" value="1"/>
</dbReference>
<sequence>MRINVLQHTPNEGPGAIQSWAHDHGHDMYIYHPYQFGNLPTAKETALLVILGGPMSPNDDDEWIGRERVLIKHLLAAHKPIFGACYGAQQIAKTCGAAIKKAPHKEVGWAPVYLKSPAISHLPQQLTALHWHEEMFDIPAGAQLLFSSDLVQNQGFLLNGNVIGLQFHFEPEADNVREIAINDNHYPADHNDLHQTATEIIKHGVPAENKGVMYQLLDFITNNQN</sequence>
<name>A0ABT7VM32_9LACO</name>
<dbReference type="Pfam" id="PF00117">
    <property type="entry name" value="GATase"/>
    <property type="match status" value="1"/>
</dbReference>
<dbReference type="PANTHER" id="PTHR42695">
    <property type="entry name" value="GLUTAMINE AMIDOTRANSFERASE YLR126C-RELATED"/>
    <property type="match status" value="1"/>
</dbReference>
<dbReference type="CDD" id="cd01741">
    <property type="entry name" value="GATase1_1"/>
    <property type="match status" value="1"/>
</dbReference>
<reference evidence="2 3" key="3">
    <citation type="submission" date="2023-06" db="EMBL/GenBank/DDBJ databases">
        <authorList>
            <person name="Zeman M."/>
            <person name="Kubasova T."/>
            <person name="Jahodarova E."/>
            <person name="Nykrynova M."/>
            <person name="Rychlik I."/>
        </authorList>
    </citation>
    <scope>NUCLEOTIDE SEQUENCE [LARGE SCALE GENOMIC DNA]</scope>
    <source>
        <strain evidence="2 3">105_WCHN</strain>
    </source>
</reference>
<proteinExistence type="predicted"/>
<gene>
    <name evidence="2" type="ORF">QUW46_04290</name>
</gene>
<dbReference type="EC" id="3.4.-.-" evidence="2"/>
<dbReference type="InterPro" id="IPR044992">
    <property type="entry name" value="ChyE-like"/>
</dbReference>
<dbReference type="Gene3D" id="3.40.50.880">
    <property type="match status" value="1"/>
</dbReference>
<keyword evidence="2" id="KW-0315">Glutamine amidotransferase</keyword>
<organism evidence="2 3">
    <name type="scientific">Limosilactobacillus panis</name>
    <dbReference type="NCBI Taxonomy" id="47493"/>
    <lineage>
        <taxon>Bacteria</taxon>
        <taxon>Bacillati</taxon>
        <taxon>Bacillota</taxon>
        <taxon>Bacilli</taxon>
        <taxon>Lactobacillales</taxon>
        <taxon>Lactobacillaceae</taxon>
        <taxon>Limosilactobacillus</taxon>
    </lineage>
</organism>
<dbReference type="EMBL" id="JAUDEO010000018">
    <property type="protein sequence ID" value="MDM8333795.1"/>
    <property type="molecule type" value="Genomic_DNA"/>
</dbReference>
<dbReference type="InterPro" id="IPR017926">
    <property type="entry name" value="GATASE"/>
</dbReference>
<dbReference type="PANTHER" id="PTHR42695:SF5">
    <property type="entry name" value="GLUTAMINE AMIDOTRANSFERASE YLR126C-RELATED"/>
    <property type="match status" value="1"/>
</dbReference>
<dbReference type="Proteomes" id="UP001529423">
    <property type="component" value="Unassembled WGS sequence"/>
</dbReference>
<dbReference type="PROSITE" id="PS51273">
    <property type="entry name" value="GATASE_TYPE_1"/>
    <property type="match status" value="1"/>
</dbReference>
<dbReference type="InterPro" id="IPR029062">
    <property type="entry name" value="Class_I_gatase-like"/>
</dbReference>
<evidence type="ECO:0000259" key="1">
    <source>
        <dbReference type="Pfam" id="PF00117"/>
    </source>
</evidence>
<reference evidence="3" key="1">
    <citation type="submission" date="2023-06" db="EMBL/GenBank/DDBJ databases">
        <title>Identification and characterization of horizontal gene transfer across gut microbiota members of farm animals based on homology search.</title>
        <authorList>
            <person name="Zeman M."/>
            <person name="Kubasova T."/>
            <person name="Jahodarova E."/>
            <person name="Nykrynova M."/>
            <person name="Rychlik I."/>
        </authorList>
    </citation>
    <scope>NUCLEOTIDE SEQUENCE [LARGE SCALE GENOMIC DNA]</scope>
    <source>
        <strain evidence="3">105_WCHN</strain>
    </source>
</reference>
<reference evidence="2 3" key="2">
    <citation type="submission" date="2023-06" db="EMBL/GenBank/DDBJ databases">
        <title>Identification and characterization of horizontal gene transfer across gut microbiota members of farm animals based on homology search.</title>
        <authorList>
            <person name="Schwarzerova J."/>
            <person name="Nykrynova M."/>
            <person name="Jureckova K."/>
            <person name="Cejkova D."/>
            <person name="Rychlik I."/>
        </authorList>
    </citation>
    <scope>NUCLEOTIDE SEQUENCE [LARGE SCALE GENOMIC DNA]</scope>
    <source>
        <strain evidence="2 3">105_WCHN</strain>
    </source>
</reference>
<evidence type="ECO:0000313" key="3">
    <source>
        <dbReference type="Proteomes" id="UP001529423"/>
    </source>
</evidence>
<feature type="domain" description="Glutamine amidotransferase" evidence="1">
    <location>
        <begin position="42"/>
        <end position="170"/>
    </location>
</feature>
<dbReference type="RefSeq" id="WP_289559859.1">
    <property type="nucleotide sequence ID" value="NZ_JAUDEO010000018.1"/>
</dbReference>
<protein>
    <submittedName>
        <fullName evidence="2">Type 1 glutamine amidotransferase</fullName>
        <ecNumber evidence="2">3.4.-.-</ecNumber>
    </submittedName>
</protein>
<keyword evidence="3" id="KW-1185">Reference proteome</keyword>
<comment type="caution">
    <text evidence="2">The sequence shown here is derived from an EMBL/GenBank/DDBJ whole genome shotgun (WGS) entry which is preliminary data.</text>
</comment>
<keyword evidence="2" id="KW-0378">Hydrolase</keyword>
<evidence type="ECO:0000313" key="2">
    <source>
        <dbReference type="EMBL" id="MDM8333795.1"/>
    </source>
</evidence>